<accession>A0A4R7I0G1</accession>
<dbReference type="PROSITE" id="PS01247">
    <property type="entry name" value="IUNH"/>
    <property type="match status" value="1"/>
</dbReference>
<dbReference type="SUPFAM" id="SSF53590">
    <property type="entry name" value="Nucleoside hydrolase"/>
    <property type="match status" value="1"/>
</dbReference>
<dbReference type="InterPro" id="IPR001910">
    <property type="entry name" value="Inosine/uridine_hydrolase_dom"/>
</dbReference>
<comment type="caution">
    <text evidence="4">The sequence shown here is derived from an EMBL/GenBank/DDBJ whole genome shotgun (WGS) entry which is preliminary data.</text>
</comment>
<dbReference type="RefSeq" id="WP_133869215.1">
    <property type="nucleotide sequence ID" value="NZ_SOAU01000001.1"/>
</dbReference>
<evidence type="ECO:0000313" key="4">
    <source>
        <dbReference type="EMBL" id="TDT16885.1"/>
    </source>
</evidence>
<dbReference type="PANTHER" id="PTHR12304:SF4">
    <property type="entry name" value="URIDINE NUCLEOSIDASE"/>
    <property type="match status" value="1"/>
</dbReference>
<dbReference type="GO" id="GO:0006152">
    <property type="term" value="P:purine nucleoside catabolic process"/>
    <property type="evidence" value="ECO:0007669"/>
    <property type="project" value="TreeGrafter"/>
</dbReference>
<sequence length="312" mass="33144">MPRRPFYVDTDTASDDAVALVIALRHPDIDVVGIGVVAGNVPLDMAAQNALYTRELVGRLDVPVHVGEAAPLTIELETAQNVHGGDGMGDIGLDLSGRSADGDDAVGALLDASHRYAGELTLVTLGPLTNVARALERDPSLAERIPRTVVMGAVADHIGNVTPAAEFNMWADPHAVQAVLDSGLALEFVGWDISRKHAVVPPALADDLRSIGTPVADFCIGIQRVVEEFCATQTKLPGFDLPDPITMAYAIDPSIATETRRLHLEVETESELTRGMVVMDVLGFMGREPNALVVTEADNDAFIAMLRTAVAD</sequence>
<dbReference type="GO" id="GO:0008477">
    <property type="term" value="F:purine nucleosidase activity"/>
    <property type="evidence" value="ECO:0007669"/>
    <property type="project" value="TreeGrafter"/>
</dbReference>
<dbReference type="PANTHER" id="PTHR12304">
    <property type="entry name" value="INOSINE-URIDINE PREFERRING NUCLEOSIDE HYDROLASE"/>
    <property type="match status" value="1"/>
</dbReference>
<proteinExistence type="predicted"/>
<protein>
    <submittedName>
        <fullName evidence="4">Purine nucleosidase</fullName>
    </submittedName>
</protein>
<gene>
    <name evidence="4" type="ORF">BDK89_2486</name>
</gene>
<reference evidence="4 5" key="1">
    <citation type="submission" date="2019-03" db="EMBL/GenBank/DDBJ databases">
        <title>Sequencing the genomes of 1000 actinobacteria strains.</title>
        <authorList>
            <person name="Klenk H.-P."/>
        </authorList>
    </citation>
    <scope>NUCLEOTIDE SEQUENCE [LARGE SCALE GENOMIC DNA]</scope>
    <source>
        <strain evidence="4 5">DSM 18936</strain>
    </source>
</reference>
<dbReference type="AlphaFoldDB" id="A0A4R7I0G1"/>
<dbReference type="InterPro" id="IPR015910">
    <property type="entry name" value="I/U_nuclsd_hydro_CS"/>
</dbReference>
<keyword evidence="1" id="KW-0378">Hydrolase</keyword>
<evidence type="ECO:0000256" key="2">
    <source>
        <dbReference type="ARBA" id="ARBA00023295"/>
    </source>
</evidence>
<dbReference type="EMBL" id="SOAU01000001">
    <property type="protein sequence ID" value="TDT16885.1"/>
    <property type="molecule type" value="Genomic_DNA"/>
</dbReference>
<dbReference type="Gene3D" id="3.90.245.10">
    <property type="entry name" value="Ribonucleoside hydrolase-like"/>
    <property type="match status" value="1"/>
</dbReference>
<dbReference type="InterPro" id="IPR023186">
    <property type="entry name" value="IUNH"/>
</dbReference>
<evidence type="ECO:0000256" key="1">
    <source>
        <dbReference type="ARBA" id="ARBA00022801"/>
    </source>
</evidence>
<dbReference type="Pfam" id="PF01156">
    <property type="entry name" value="IU_nuc_hydro"/>
    <property type="match status" value="1"/>
</dbReference>
<dbReference type="Proteomes" id="UP000294558">
    <property type="component" value="Unassembled WGS sequence"/>
</dbReference>
<dbReference type="InterPro" id="IPR036452">
    <property type="entry name" value="Ribo_hydro-like"/>
</dbReference>
<feature type="domain" description="Inosine/uridine-preferring nucleoside hydrolase" evidence="3">
    <location>
        <begin position="7"/>
        <end position="303"/>
    </location>
</feature>
<name>A0A4R7I0G1_9ACTN</name>
<dbReference type="GO" id="GO:0045437">
    <property type="term" value="F:uridine nucleosidase activity"/>
    <property type="evidence" value="ECO:0007669"/>
    <property type="project" value="UniProtKB-ARBA"/>
</dbReference>
<keyword evidence="5" id="KW-1185">Reference proteome</keyword>
<organism evidence="4 5">
    <name type="scientific">Ilumatobacter fluminis</name>
    <dbReference type="NCBI Taxonomy" id="467091"/>
    <lineage>
        <taxon>Bacteria</taxon>
        <taxon>Bacillati</taxon>
        <taxon>Actinomycetota</taxon>
        <taxon>Acidimicrobiia</taxon>
        <taxon>Acidimicrobiales</taxon>
        <taxon>Ilumatobacteraceae</taxon>
        <taxon>Ilumatobacter</taxon>
    </lineage>
</organism>
<evidence type="ECO:0000313" key="5">
    <source>
        <dbReference type="Proteomes" id="UP000294558"/>
    </source>
</evidence>
<dbReference type="OrthoDB" id="9797882at2"/>
<dbReference type="GO" id="GO:0005829">
    <property type="term" value="C:cytosol"/>
    <property type="evidence" value="ECO:0007669"/>
    <property type="project" value="TreeGrafter"/>
</dbReference>
<keyword evidence="2" id="KW-0326">Glycosidase</keyword>
<evidence type="ECO:0000259" key="3">
    <source>
        <dbReference type="Pfam" id="PF01156"/>
    </source>
</evidence>